<dbReference type="GO" id="GO:0004674">
    <property type="term" value="F:protein serine/threonine kinase activity"/>
    <property type="evidence" value="ECO:0007669"/>
    <property type="project" value="UniProtKB-KW"/>
</dbReference>
<evidence type="ECO:0000256" key="17">
    <source>
        <dbReference type="PROSITE-ProRule" id="PRU10141"/>
    </source>
</evidence>
<comment type="subcellular location">
    <subcellularLocation>
        <location evidence="1">Membrane</location>
        <topology evidence="1">Single-pass type I membrane protein</topology>
    </subcellularLocation>
</comment>
<dbReference type="InterPro" id="IPR011009">
    <property type="entry name" value="Kinase-like_dom_sf"/>
</dbReference>
<keyword evidence="6" id="KW-0808">Transferase</keyword>
<dbReference type="EC" id="2.7.11.1" evidence="3"/>
<dbReference type="SMART" id="SM00220">
    <property type="entry name" value="S_TKc"/>
    <property type="match status" value="1"/>
</dbReference>
<accession>A0AAW1HQD7</accession>
<feature type="region of interest" description="Disordered" evidence="18">
    <location>
        <begin position="937"/>
        <end position="957"/>
    </location>
</feature>
<feature type="binding site" evidence="17">
    <location>
        <position position="664"/>
    </location>
    <ligand>
        <name>ATP</name>
        <dbReference type="ChEBI" id="CHEBI:30616"/>
    </ligand>
</feature>
<feature type="chain" id="PRO_5043654318" description="non-specific serine/threonine protein kinase" evidence="20">
    <location>
        <begin position="30"/>
        <end position="957"/>
    </location>
</feature>
<evidence type="ECO:0000313" key="22">
    <source>
        <dbReference type="EMBL" id="KAK9678029.1"/>
    </source>
</evidence>
<keyword evidence="8 20" id="KW-0732">Signal</keyword>
<evidence type="ECO:0000313" key="23">
    <source>
        <dbReference type="Proteomes" id="UP001443914"/>
    </source>
</evidence>
<feature type="domain" description="Protein kinase" evidence="21">
    <location>
        <begin position="636"/>
        <end position="910"/>
    </location>
</feature>
<dbReference type="InterPro" id="IPR001245">
    <property type="entry name" value="Ser-Thr/Tyr_kinase_cat_dom"/>
</dbReference>
<dbReference type="Gene3D" id="3.80.10.10">
    <property type="entry name" value="Ribonuclease Inhibitor"/>
    <property type="match status" value="2"/>
</dbReference>
<dbReference type="AlphaFoldDB" id="A0AAW1HQD7"/>
<evidence type="ECO:0000256" key="15">
    <source>
        <dbReference type="ARBA" id="ARBA00023170"/>
    </source>
</evidence>
<keyword evidence="14 19" id="KW-0472">Membrane</keyword>
<dbReference type="FunFam" id="3.30.200.20:FF:000328">
    <property type="entry name" value="Leucine-rich repeat protein kinase family protein"/>
    <property type="match status" value="1"/>
</dbReference>
<dbReference type="GO" id="GO:0016020">
    <property type="term" value="C:membrane"/>
    <property type="evidence" value="ECO:0007669"/>
    <property type="project" value="UniProtKB-SubCell"/>
</dbReference>
<dbReference type="Pfam" id="PF00560">
    <property type="entry name" value="LRR_1"/>
    <property type="match status" value="1"/>
</dbReference>
<dbReference type="PANTHER" id="PTHR45974">
    <property type="entry name" value="RECEPTOR-LIKE PROTEIN 55"/>
    <property type="match status" value="1"/>
</dbReference>
<dbReference type="InterPro" id="IPR001611">
    <property type="entry name" value="Leu-rich_rpt"/>
</dbReference>
<evidence type="ECO:0000256" key="10">
    <source>
        <dbReference type="ARBA" id="ARBA00022741"/>
    </source>
</evidence>
<evidence type="ECO:0000256" key="7">
    <source>
        <dbReference type="ARBA" id="ARBA00022692"/>
    </source>
</evidence>
<dbReference type="EMBL" id="JBDFQZ010000011">
    <property type="protein sequence ID" value="KAK9678029.1"/>
    <property type="molecule type" value="Genomic_DNA"/>
</dbReference>
<dbReference type="SUPFAM" id="SSF56112">
    <property type="entry name" value="Protein kinase-like (PK-like)"/>
    <property type="match status" value="1"/>
</dbReference>
<keyword evidence="12 17" id="KW-0067">ATP-binding</keyword>
<dbReference type="InterPro" id="IPR000719">
    <property type="entry name" value="Prot_kinase_dom"/>
</dbReference>
<dbReference type="PROSITE" id="PS50011">
    <property type="entry name" value="PROTEIN_KINASE_DOM"/>
    <property type="match status" value="1"/>
</dbReference>
<comment type="caution">
    <text evidence="22">The sequence shown here is derived from an EMBL/GenBank/DDBJ whole genome shotgun (WGS) entry which is preliminary data.</text>
</comment>
<feature type="transmembrane region" description="Helical" evidence="19">
    <location>
        <begin position="564"/>
        <end position="587"/>
    </location>
</feature>
<evidence type="ECO:0000256" key="3">
    <source>
        <dbReference type="ARBA" id="ARBA00012513"/>
    </source>
</evidence>
<keyword evidence="10 17" id="KW-0547">Nucleotide-binding</keyword>
<dbReference type="SUPFAM" id="SSF52058">
    <property type="entry name" value="L domain-like"/>
    <property type="match status" value="1"/>
</dbReference>
<dbReference type="InterPro" id="IPR013210">
    <property type="entry name" value="LRR_N_plant-typ"/>
</dbReference>
<name>A0AAW1HQD7_SAPOF</name>
<dbReference type="InterPro" id="IPR008271">
    <property type="entry name" value="Ser/Thr_kinase_AS"/>
</dbReference>
<dbReference type="PROSITE" id="PS00107">
    <property type="entry name" value="PROTEIN_KINASE_ATP"/>
    <property type="match status" value="1"/>
</dbReference>
<keyword evidence="23" id="KW-1185">Reference proteome</keyword>
<keyword evidence="15" id="KW-0675">Receptor</keyword>
<dbReference type="InterPro" id="IPR032675">
    <property type="entry name" value="LRR_dom_sf"/>
</dbReference>
<comment type="similarity">
    <text evidence="2">Belongs to the protein kinase superfamily. Ser/Thr protein kinase family.</text>
</comment>
<evidence type="ECO:0000256" key="6">
    <source>
        <dbReference type="ARBA" id="ARBA00022679"/>
    </source>
</evidence>
<evidence type="ECO:0000256" key="18">
    <source>
        <dbReference type="SAM" id="MobiDB-lite"/>
    </source>
</evidence>
<dbReference type="CDD" id="cd14066">
    <property type="entry name" value="STKc_IRAK"/>
    <property type="match status" value="1"/>
</dbReference>
<dbReference type="InterPro" id="IPR017441">
    <property type="entry name" value="Protein_kinase_ATP_BS"/>
</dbReference>
<dbReference type="PANTHER" id="PTHR45974:SF266">
    <property type="entry name" value="LEUCINE-RICH REPEAT RECEPTOR PROTEIN KINASE HPCA1"/>
    <property type="match status" value="1"/>
</dbReference>
<keyword evidence="11" id="KW-0418">Kinase</keyword>
<evidence type="ECO:0000256" key="9">
    <source>
        <dbReference type="ARBA" id="ARBA00022737"/>
    </source>
</evidence>
<evidence type="ECO:0000256" key="1">
    <source>
        <dbReference type="ARBA" id="ARBA00004479"/>
    </source>
</evidence>
<feature type="compositionally biased region" description="Polar residues" evidence="18">
    <location>
        <begin position="944"/>
        <end position="957"/>
    </location>
</feature>
<feature type="signal peptide" evidence="20">
    <location>
        <begin position="1"/>
        <end position="29"/>
    </location>
</feature>
<keyword evidence="7 19" id="KW-0812">Transmembrane</keyword>
<protein>
    <recommendedName>
        <fullName evidence="3">non-specific serine/threonine protein kinase</fullName>
        <ecNumber evidence="3">2.7.11.1</ecNumber>
    </recommendedName>
</protein>
<evidence type="ECO:0000256" key="12">
    <source>
        <dbReference type="ARBA" id="ARBA00022840"/>
    </source>
</evidence>
<dbReference type="Proteomes" id="UP001443914">
    <property type="component" value="Unassembled WGS sequence"/>
</dbReference>
<sequence length="957" mass="104156">MSVLEGGIRGLGFLLFIVLIGISGAGVAAQTNGEDYAALTALTKDWENLPPSWTGADPCGAKWEGISCSNSRITAIKLPSASLTGELTEDLASLSELQFLDLSYNTGLTSSLPSNIGKLSNLTNLLLLGCGFTGTIPSSIGSLKKLVKLSLNSNRLTGPIPATIGNLTNLNWLDIADNRLSGPIPVSNGTTPGLDLLLKTQHFHFGKNKLSGTIPPSLFSSDMILKHLLFDNNLLTGELPSTLGLVKTLEVVRVDRNSLSGPLPSNLSNLIDVNELVLSNNAFTGALPDLTSMVNLYLLDMSNNSFEASEIPPWLTSLESLITVKMEQTGLEGKIPTELFSLPQLQTVILRSNNLNGTLNFGSTYSQELKLVDLRNNSIGALTVEGGYNFKLQLSDNEYCQSSGVKLYCDTEQESGSLYTTPVFCAPQPCASGLISSPICQCGRPYTGIWTFRAPSFSPYNNPSYFERLQKSLLSSLVSYNLPVASISLSDVAVDSFGDLNMRIAIFPAGQVLFNDTVVMLLGFVFSNQTFKPEKEFGPYVFLADSYASDGSAENKHKSSNTGVIIGASVGCSILFLLLVCAGGYAYHQKNRAEKAKLKANTFVSWDTQQISGDIPQLKGARFFPFEELQKCTNNFSEDNNIGAGGFGKVYKGMLADGMIVAIKRCMEGSMQGSREFKNEIELLSRVHHKNLVKLVGFCYAQGEQMLVYEYISNGTLMDSLLGTSGIQLDWIRRLMVTLGAARGLQYLHELADPPIIHRDIKSTNILLDERLTAKVADFGLSKLFGDTEKGYVTTQVKGTMGYMDPEYYMTNQVTEKSDVFSFGVVMLEMVTARRPIQQGKYIVKEIKTLINRTQDLYNLDDLIDPDLLKSKTPLVGLEKFVDLALKCVEDAGGDRPTMGELVKEIESIVKMAGMNPSLESASVSWTQEGAYGGDVSHPYDSLSGHTGRTPLTRNEH</sequence>
<keyword evidence="4" id="KW-0723">Serine/threonine-protein kinase</keyword>
<evidence type="ECO:0000256" key="14">
    <source>
        <dbReference type="ARBA" id="ARBA00023136"/>
    </source>
</evidence>
<dbReference type="Pfam" id="PF08263">
    <property type="entry name" value="LRRNT_2"/>
    <property type="match status" value="1"/>
</dbReference>
<evidence type="ECO:0000256" key="13">
    <source>
        <dbReference type="ARBA" id="ARBA00022989"/>
    </source>
</evidence>
<dbReference type="FunFam" id="3.80.10.10:FF:000363">
    <property type="entry name" value="Leucine-rich repeat family protein"/>
    <property type="match status" value="1"/>
</dbReference>
<dbReference type="FunFam" id="1.10.510.10:FF:000453">
    <property type="entry name" value="LRR receptor-like serine/threonine-protein kinase HSL2"/>
    <property type="match status" value="1"/>
</dbReference>
<gene>
    <name evidence="22" type="ORF">RND81_11G183200</name>
</gene>
<evidence type="ECO:0000256" key="19">
    <source>
        <dbReference type="SAM" id="Phobius"/>
    </source>
</evidence>
<evidence type="ECO:0000256" key="2">
    <source>
        <dbReference type="ARBA" id="ARBA00008684"/>
    </source>
</evidence>
<dbReference type="Pfam" id="PF07714">
    <property type="entry name" value="PK_Tyr_Ser-Thr"/>
    <property type="match status" value="1"/>
</dbReference>
<dbReference type="Gene3D" id="1.10.510.10">
    <property type="entry name" value="Transferase(Phosphotransferase) domain 1"/>
    <property type="match status" value="1"/>
</dbReference>
<dbReference type="InterPro" id="IPR055414">
    <property type="entry name" value="LRR_R13L4/SHOC2-like"/>
</dbReference>
<dbReference type="GO" id="GO:0005524">
    <property type="term" value="F:ATP binding"/>
    <property type="evidence" value="ECO:0007669"/>
    <property type="project" value="UniProtKB-UniRule"/>
</dbReference>
<organism evidence="22 23">
    <name type="scientific">Saponaria officinalis</name>
    <name type="common">Common soapwort</name>
    <name type="synonym">Lychnis saponaria</name>
    <dbReference type="NCBI Taxonomy" id="3572"/>
    <lineage>
        <taxon>Eukaryota</taxon>
        <taxon>Viridiplantae</taxon>
        <taxon>Streptophyta</taxon>
        <taxon>Embryophyta</taxon>
        <taxon>Tracheophyta</taxon>
        <taxon>Spermatophyta</taxon>
        <taxon>Magnoliopsida</taxon>
        <taxon>eudicotyledons</taxon>
        <taxon>Gunneridae</taxon>
        <taxon>Pentapetalae</taxon>
        <taxon>Caryophyllales</taxon>
        <taxon>Caryophyllaceae</taxon>
        <taxon>Caryophylleae</taxon>
        <taxon>Saponaria</taxon>
    </lineage>
</organism>
<evidence type="ECO:0000256" key="5">
    <source>
        <dbReference type="ARBA" id="ARBA00022614"/>
    </source>
</evidence>
<keyword evidence="5" id="KW-0433">Leucine-rich repeat</keyword>
<keyword evidence="13 19" id="KW-1133">Transmembrane helix</keyword>
<dbReference type="PROSITE" id="PS00108">
    <property type="entry name" value="PROTEIN_KINASE_ST"/>
    <property type="match status" value="1"/>
</dbReference>
<evidence type="ECO:0000256" key="11">
    <source>
        <dbReference type="ARBA" id="ARBA00022777"/>
    </source>
</evidence>
<evidence type="ECO:0000256" key="20">
    <source>
        <dbReference type="SAM" id="SignalP"/>
    </source>
</evidence>
<dbReference type="Pfam" id="PF23598">
    <property type="entry name" value="LRR_14"/>
    <property type="match status" value="1"/>
</dbReference>
<dbReference type="FunFam" id="3.80.10.10:FF:000542">
    <property type="entry name" value="Leucine-rich repeat protein kinase family protein"/>
    <property type="match status" value="1"/>
</dbReference>
<evidence type="ECO:0000256" key="8">
    <source>
        <dbReference type="ARBA" id="ARBA00022729"/>
    </source>
</evidence>
<reference evidence="22" key="1">
    <citation type="submission" date="2024-03" db="EMBL/GenBank/DDBJ databases">
        <title>WGS assembly of Saponaria officinalis var. Norfolk2.</title>
        <authorList>
            <person name="Jenkins J."/>
            <person name="Shu S."/>
            <person name="Grimwood J."/>
            <person name="Barry K."/>
            <person name="Goodstein D."/>
            <person name="Schmutz J."/>
            <person name="Leebens-Mack J."/>
            <person name="Osbourn A."/>
        </authorList>
    </citation>
    <scope>NUCLEOTIDE SEQUENCE [LARGE SCALE GENOMIC DNA]</scope>
    <source>
        <strain evidence="22">JIC</strain>
    </source>
</reference>
<evidence type="ECO:0000259" key="21">
    <source>
        <dbReference type="PROSITE" id="PS50011"/>
    </source>
</evidence>
<keyword evidence="9" id="KW-0677">Repeat</keyword>
<keyword evidence="16" id="KW-0325">Glycoprotein</keyword>
<evidence type="ECO:0000256" key="16">
    <source>
        <dbReference type="ARBA" id="ARBA00023180"/>
    </source>
</evidence>
<dbReference type="Gene3D" id="3.30.200.20">
    <property type="entry name" value="Phosphorylase Kinase, domain 1"/>
    <property type="match status" value="1"/>
</dbReference>
<proteinExistence type="inferred from homology"/>
<evidence type="ECO:0000256" key="4">
    <source>
        <dbReference type="ARBA" id="ARBA00022527"/>
    </source>
</evidence>